<proteinExistence type="predicted"/>
<dbReference type="InterPro" id="IPR000483">
    <property type="entry name" value="Cys-rich_flank_reg_C"/>
</dbReference>
<accession>A0AAN9VTX7</accession>
<gene>
    <name evidence="6" type="ORF">R5R35_012750</name>
</gene>
<keyword evidence="4" id="KW-0472">Membrane</keyword>
<dbReference type="PROSITE" id="PS51450">
    <property type="entry name" value="LRR"/>
    <property type="match status" value="1"/>
</dbReference>
<keyword evidence="3" id="KW-0677">Repeat</keyword>
<dbReference type="SMART" id="SM00082">
    <property type="entry name" value="LRRCT"/>
    <property type="match status" value="1"/>
</dbReference>
<sequence length="392" mass="45011">MFDRFRPLEVLNLGHNELIKISEYALAGLTALTVLNLNHNHLAELSEHHLMNLSALKELDLSWNDLKYLPSHLFRNITGLESLSLSGNIRLTQYIHESPDALKDVLQRGLRRLKLNHLELIDLPENLFNLAYSLEELYITNNYFTKLPDLYVGSLKRLDVSGSNISVLQTGNFLYLPSLEVLHMNRMKLLTRVEEGAFVGLKHLQELYMEKCLNLTSFDGMAFGGPTYNPPPLRNFSLKHSGLQTLSKKLLPVLSDIQHLKLQGNPWDCDCRLRWFKEMNFSKEIEHVRCYFPQSLHNRTIASLERSDFVCMTKKTRVLYGLMISMAVLFGLITLLAIVASFDSLRGKCCGQQISQRIRYDPMLVQLHPNNAENYGEDYEGPNSISFISRVR</sequence>
<dbReference type="InterPro" id="IPR050328">
    <property type="entry name" value="Dev_Immune_Receptor"/>
</dbReference>
<evidence type="ECO:0000256" key="1">
    <source>
        <dbReference type="ARBA" id="ARBA00022614"/>
    </source>
</evidence>
<evidence type="ECO:0000256" key="3">
    <source>
        <dbReference type="ARBA" id="ARBA00022737"/>
    </source>
</evidence>
<dbReference type="InterPro" id="IPR001611">
    <property type="entry name" value="Leu-rich_rpt"/>
</dbReference>
<evidence type="ECO:0000256" key="4">
    <source>
        <dbReference type="SAM" id="Phobius"/>
    </source>
</evidence>
<evidence type="ECO:0000256" key="2">
    <source>
        <dbReference type="ARBA" id="ARBA00022729"/>
    </source>
</evidence>
<keyword evidence="7" id="KW-1185">Reference proteome</keyword>
<keyword evidence="4" id="KW-0812">Transmembrane</keyword>
<name>A0AAN9VTX7_9ORTH</name>
<keyword evidence="1" id="KW-0433">Leucine-rich repeat</keyword>
<dbReference type="PANTHER" id="PTHR24373:SF370">
    <property type="entry name" value="FISH-LIPS, ISOFORM E"/>
    <property type="match status" value="1"/>
</dbReference>
<dbReference type="SMART" id="SM00369">
    <property type="entry name" value="LRR_TYP"/>
    <property type="match status" value="5"/>
</dbReference>
<evidence type="ECO:0000259" key="5">
    <source>
        <dbReference type="SMART" id="SM00082"/>
    </source>
</evidence>
<evidence type="ECO:0000313" key="6">
    <source>
        <dbReference type="EMBL" id="KAK7870203.1"/>
    </source>
</evidence>
<organism evidence="6 7">
    <name type="scientific">Gryllus longicercus</name>
    <dbReference type="NCBI Taxonomy" id="2509291"/>
    <lineage>
        <taxon>Eukaryota</taxon>
        <taxon>Metazoa</taxon>
        <taxon>Ecdysozoa</taxon>
        <taxon>Arthropoda</taxon>
        <taxon>Hexapoda</taxon>
        <taxon>Insecta</taxon>
        <taxon>Pterygota</taxon>
        <taxon>Neoptera</taxon>
        <taxon>Polyneoptera</taxon>
        <taxon>Orthoptera</taxon>
        <taxon>Ensifera</taxon>
        <taxon>Gryllidea</taxon>
        <taxon>Grylloidea</taxon>
        <taxon>Gryllidae</taxon>
        <taxon>Gryllinae</taxon>
        <taxon>Gryllus</taxon>
    </lineage>
</organism>
<dbReference type="PANTHER" id="PTHR24373">
    <property type="entry name" value="SLIT RELATED LEUCINE-RICH REPEAT NEURONAL PROTEIN"/>
    <property type="match status" value="1"/>
</dbReference>
<evidence type="ECO:0000313" key="7">
    <source>
        <dbReference type="Proteomes" id="UP001378592"/>
    </source>
</evidence>
<dbReference type="AlphaFoldDB" id="A0AAN9VTX7"/>
<dbReference type="InterPro" id="IPR032675">
    <property type="entry name" value="LRR_dom_sf"/>
</dbReference>
<protein>
    <recommendedName>
        <fullName evidence="5">LRRCT domain-containing protein</fullName>
    </recommendedName>
</protein>
<dbReference type="Pfam" id="PF13855">
    <property type="entry name" value="LRR_8"/>
    <property type="match status" value="2"/>
</dbReference>
<dbReference type="GO" id="GO:0005615">
    <property type="term" value="C:extracellular space"/>
    <property type="evidence" value="ECO:0007669"/>
    <property type="project" value="TreeGrafter"/>
</dbReference>
<dbReference type="GO" id="GO:0031012">
    <property type="term" value="C:extracellular matrix"/>
    <property type="evidence" value="ECO:0007669"/>
    <property type="project" value="TreeGrafter"/>
</dbReference>
<keyword evidence="2" id="KW-0732">Signal</keyword>
<feature type="transmembrane region" description="Helical" evidence="4">
    <location>
        <begin position="318"/>
        <end position="339"/>
    </location>
</feature>
<dbReference type="SUPFAM" id="SSF52058">
    <property type="entry name" value="L domain-like"/>
    <property type="match status" value="1"/>
</dbReference>
<dbReference type="Gene3D" id="3.80.10.10">
    <property type="entry name" value="Ribonuclease Inhibitor"/>
    <property type="match status" value="2"/>
</dbReference>
<comment type="caution">
    <text evidence="6">The sequence shown here is derived from an EMBL/GenBank/DDBJ whole genome shotgun (WGS) entry which is preliminary data.</text>
</comment>
<keyword evidence="4" id="KW-1133">Transmembrane helix</keyword>
<dbReference type="InterPro" id="IPR003591">
    <property type="entry name" value="Leu-rich_rpt_typical-subtyp"/>
</dbReference>
<reference evidence="6 7" key="1">
    <citation type="submission" date="2024-03" db="EMBL/GenBank/DDBJ databases">
        <title>The genome assembly and annotation of the cricket Gryllus longicercus Weissman &amp; Gray.</title>
        <authorList>
            <person name="Szrajer S."/>
            <person name="Gray D."/>
            <person name="Ylla G."/>
        </authorList>
    </citation>
    <scope>NUCLEOTIDE SEQUENCE [LARGE SCALE GENOMIC DNA]</scope>
    <source>
        <strain evidence="6">DAG 2021-001</strain>
        <tissue evidence="6">Whole body minus gut</tissue>
    </source>
</reference>
<dbReference type="EMBL" id="JAZDUA010000063">
    <property type="protein sequence ID" value="KAK7870203.1"/>
    <property type="molecule type" value="Genomic_DNA"/>
</dbReference>
<dbReference type="Proteomes" id="UP001378592">
    <property type="component" value="Unassembled WGS sequence"/>
</dbReference>
<dbReference type="SMART" id="SM00364">
    <property type="entry name" value="LRR_BAC"/>
    <property type="match status" value="4"/>
</dbReference>
<feature type="domain" description="LRRCT" evidence="5">
    <location>
        <begin position="265"/>
        <end position="312"/>
    </location>
</feature>